<sequence length="70" mass="8107">MFLFFLLHVNGNSDCLYHVFAGSSFQDQILRAWKGKLHIDLFQIYIVKHHRHCHQPRQCLSGAASAELLV</sequence>
<dbReference type="Proteomes" id="UP001055439">
    <property type="component" value="Chromosome 8"/>
</dbReference>
<evidence type="ECO:0000313" key="2">
    <source>
        <dbReference type="Proteomes" id="UP001055439"/>
    </source>
</evidence>
<accession>A0A9E7L6S8</accession>
<evidence type="ECO:0000313" key="1">
    <source>
        <dbReference type="EMBL" id="URE39874.1"/>
    </source>
</evidence>
<name>A0A9E7L6S8_9LILI</name>
<organism evidence="1 2">
    <name type="scientific">Musa troglodytarum</name>
    <name type="common">fe'i banana</name>
    <dbReference type="NCBI Taxonomy" id="320322"/>
    <lineage>
        <taxon>Eukaryota</taxon>
        <taxon>Viridiplantae</taxon>
        <taxon>Streptophyta</taxon>
        <taxon>Embryophyta</taxon>
        <taxon>Tracheophyta</taxon>
        <taxon>Spermatophyta</taxon>
        <taxon>Magnoliopsida</taxon>
        <taxon>Liliopsida</taxon>
        <taxon>Zingiberales</taxon>
        <taxon>Musaceae</taxon>
        <taxon>Musa</taxon>
    </lineage>
</organism>
<keyword evidence="2" id="KW-1185">Reference proteome</keyword>
<protein>
    <submittedName>
        <fullName evidence="1">Uncharacterized protein</fullName>
    </submittedName>
</protein>
<dbReference type="AlphaFoldDB" id="A0A9E7L6S8"/>
<gene>
    <name evidence="1" type="ORF">MUK42_18184</name>
</gene>
<reference evidence="1" key="1">
    <citation type="submission" date="2022-05" db="EMBL/GenBank/DDBJ databases">
        <title>The Musa troglodytarum L. genome provides insights into the mechanism of non-climacteric behaviour and enrichment of carotenoids.</title>
        <authorList>
            <person name="Wang J."/>
        </authorList>
    </citation>
    <scope>NUCLEOTIDE SEQUENCE</scope>
    <source>
        <tissue evidence="1">Leaf</tissue>
    </source>
</reference>
<dbReference type="EMBL" id="CP097510">
    <property type="protein sequence ID" value="URE39874.1"/>
    <property type="molecule type" value="Genomic_DNA"/>
</dbReference>
<proteinExistence type="predicted"/>